<evidence type="ECO:0000256" key="1">
    <source>
        <dbReference type="ARBA" id="ARBA00007754"/>
    </source>
</evidence>
<accession>A0A4Q0M7U8</accession>
<dbReference type="PROSITE" id="PS51764">
    <property type="entry name" value="GH26"/>
    <property type="match status" value="1"/>
</dbReference>
<dbReference type="PANTHER" id="PTHR40079:SF4">
    <property type="entry name" value="GH26 DOMAIN-CONTAINING PROTEIN-RELATED"/>
    <property type="match status" value="1"/>
</dbReference>
<evidence type="ECO:0000259" key="6">
    <source>
        <dbReference type="PROSITE" id="PS50206"/>
    </source>
</evidence>
<dbReference type="InterPro" id="IPR017853">
    <property type="entry name" value="GH"/>
</dbReference>
<evidence type="ECO:0000256" key="3">
    <source>
        <dbReference type="ARBA" id="ARBA00023295"/>
    </source>
</evidence>
<dbReference type="Pfam" id="PF02156">
    <property type="entry name" value="Glyco_hydro_26"/>
    <property type="match status" value="1"/>
</dbReference>
<dbReference type="GO" id="GO:0016985">
    <property type="term" value="F:mannan endo-1,4-beta-mannosidase activity"/>
    <property type="evidence" value="ECO:0007669"/>
    <property type="project" value="InterPro"/>
</dbReference>
<evidence type="ECO:0000313" key="8">
    <source>
        <dbReference type="EMBL" id="RXF69181.1"/>
    </source>
</evidence>
<comment type="caution">
    <text evidence="8">The sequence shown here is derived from an EMBL/GenBank/DDBJ whole genome shotgun (WGS) entry which is preliminary data.</text>
</comment>
<dbReference type="InterPro" id="IPR022790">
    <property type="entry name" value="GH26_dom"/>
</dbReference>
<sequence length="357" mass="41135">MIMKIYYLHIIPVLIFLHAVVLLGSCKKGSSEEEAEPEPIVSRFNINDALVTPGATTEANALYKFLRDNYGKRILSGVMTLNSFDEVTWLKQQTGKEPAIIGLDFMHSGRGYTWYNDRQPIQDAKAYWDRNGIPVFCWHWRDPSRQTEEFYSNATTFDVSKINDPSSDEYKAMIGDIDYVSGLLKELQEQKVPVIWRPLHEAAGGWFWWGAKGGAPCKKLYQVMYDRMVNYHGLKNLIWVWTREPNDQNWYPGDQYVDIIGRDIYKTGDHGSQVSEFNSMDALYASKKVIALSECGSFPDPDLLVKDKASWSWFMPWYGDYVKIAENNTLDLWKKTLSHSYVITLDEMPSLKSPVNM</sequence>
<proteinExistence type="inferred from homology"/>
<evidence type="ECO:0000256" key="4">
    <source>
        <dbReference type="PROSITE-ProRule" id="PRU01100"/>
    </source>
</evidence>
<evidence type="ECO:0000313" key="9">
    <source>
        <dbReference type="Proteomes" id="UP000290848"/>
    </source>
</evidence>
<dbReference type="PANTHER" id="PTHR40079">
    <property type="entry name" value="MANNAN ENDO-1,4-BETA-MANNOSIDASE E-RELATED"/>
    <property type="match status" value="1"/>
</dbReference>
<feature type="active site" description="Nucleophile" evidence="4">
    <location>
        <position position="294"/>
    </location>
</feature>
<protein>
    <submittedName>
        <fullName evidence="8">Beta-mannosidase</fullName>
    </submittedName>
</protein>
<dbReference type="InterPro" id="IPR001763">
    <property type="entry name" value="Rhodanese-like_dom"/>
</dbReference>
<evidence type="ECO:0000259" key="7">
    <source>
        <dbReference type="PROSITE" id="PS51764"/>
    </source>
</evidence>
<keyword evidence="5" id="KW-0812">Transmembrane</keyword>
<gene>
    <name evidence="8" type="ORF">EKH83_13605</name>
</gene>
<dbReference type="PRINTS" id="PR00739">
    <property type="entry name" value="GLHYDRLASE26"/>
</dbReference>
<comment type="similarity">
    <text evidence="1 4">Belongs to the glycosyl hydrolase 26 family.</text>
</comment>
<keyword evidence="2 4" id="KW-0378">Hydrolase</keyword>
<feature type="transmembrane region" description="Helical" evidence="5">
    <location>
        <begin position="6"/>
        <end position="24"/>
    </location>
</feature>
<dbReference type="Proteomes" id="UP000290848">
    <property type="component" value="Unassembled WGS sequence"/>
</dbReference>
<dbReference type="SUPFAM" id="SSF51445">
    <property type="entry name" value="(Trans)glycosidases"/>
    <property type="match status" value="1"/>
</dbReference>
<keyword evidence="3 4" id="KW-0326">Glycosidase</keyword>
<feature type="active site" description="Proton donor" evidence="4">
    <location>
        <position position="201"/>
    </location>
</feature>
<evidence type="ECO:0000256" key="2">
    <source>
        <dbReference type="ARBA" id="ARBA00022801"/>
    </source>
</evidence>
<reference evidence="8 9" key="1">
    <citation type="submission" date="2018-12" db="EMBL/GenBank/DDBJ databases">
        <title>The Draft Genome Sequence of the Soil Bacterium Pedobacter tournemirensis R1.</title>
        <authorList>
            <person name="He J."/>
        </authorList>
    </citation>
    <scope>NUCLEOTIDE SEQUENCE [LARGE SCALE GENOMIC DNA]</scope>
    <source>
        <strain evidence="8 9">R1</strain>
    </source>
</reference>
<dbReference type="PROSITE" id="PS50206">
    <property type="entry name" value="RHODANESE_3"/>
    <property type="match status" value="1"/>
</dbReference>
<feature type="domain" description="Rhodanese" evidence="6">
    <location>
        <begin position="204"/>
        <end position="218"/>
    </location>
</feature>
<dbReference type="AlphaFoldDB" id="A0A4Q0M7U8"/>
<feature type="domain" description="GH26" evidence="7">
    <location>
        <begin position="57"/>
        <end position="346"/>
    </location>
</feature>
<dbReference type="GO" id="GO:0006080">
    <property type="term" value="P:substituted mannan metabolic process"/>
    <property type="evidence" value="ECO:0007669"/>
    <property type="project" value="InterPro"/>
</dbReference>
<dbReference type="PROSITE" id="PS51257">
    <property type="entry name" value="PROKAR_LIPOPROTEIN"/>
    <property type="match status" value="1"/>
</dbReference>
<keyword evidence="5" id="KW-0472">Membrane</keyword>
<keyword evidence="5" id="KW-1133">Transmembrane helix</keyword>
<dbReference type="InterPro" id="IPR000805">
    <property type="entry name" value="Glyco_hydro_26"/>
</dbReference>
<name>A0A4Q0M7U8_9SPHI</name>
<dbReference type="EMBL" id="RXOC01000008">
    <property type="protein sequence ID" value="RXF69181.1"/>
    <property type="molecule type" value="Genomic_DNA"/>
</dbReference>
<dbReference type="Gene3D" id="3.20.20.80">
    <property type="entry name" value="Glycosidases"/>
    <property type="match status" value="1"/>
</dbReference>
<evidence type="ECO:0000256" key="5">
    <source>
        <dbReference type="SAM" id="Phobius"/>
    </source>
</evidence>
<organism evidence="8 9">
    <name type="scientific">Arcticibacter tournemirensis</name>
    <dbReference type="NCBI Taxonomy" id="699437"/>
    <lineage>
        <taxon>Bacteria</taxon>
        <taxon>Pseudomonadati</taxon>
        <taxon>Bacteroidota</taxon>
        <taxon>Sphingobacteriia</taxon>
        <taxon>Sphingobacteriales</taxon>
        <taxon>Sphingobacteriaceae</taxon>
        <taxon>Arcticibacter</taxon>
    </lineage>
</organism>